<comment type="caution">
    <text evidence="6">The sequence shown here is derived from an EMBL/GenBank/DDBJ whole genome shotgun (WGS) entry which is preliminary data.</text>
</comment>
<dbReference type="SUPFAM" id="SSF46785">
    <property type="entry name" value="Winged helix' DNA-binding domain"/>
    <property type="match status" value="1"/>
</dbReference>
<evidence type="ECO:0000256" key="2">
    <source>
        <dbReference type="ARBA" id="ARBA00023015"/>
    </source>
</evidence>
<dbReference type="CDD" id="cd08432">
    <property type="entry name" value="PBP2_GcdR_TrpI_HvrB_AmpR_like"/>
    <property type="match status" value="1"/>
</dbReference>
<evidence type="ECO:0000256" key="3">
    <source>
        <dbReference type="ARBA" id="ARBA00023125"/>
    </source>
</evidence>
<evidence type="ECO:0000313" key="7">
    <source>
        <dbReference type="Proteomes" id="UP000467322"/>
    </source>
</evidence>
<dbReference type="Pfam" id="PF03466">
    <property type="entry name" value="LysR_substrate"/>
    <property type="match status" value="1"/>
</dbReference>
<comment type="similarity">
    <text evidence="1">Belongs to the LysR transcriptional regulatory family.</text>
</comment>
<dbReference type="RefSeq" id="WP_161353677.1">
    <property type="nucleotide sequence ID" value="NZ_WTUX01000022.1"/>
</dbReference>
<protein>
    <submittedName>
        <fullName evidence="6">LysR family transcriptional regulator</fullName>
    </submittedName>
</protein>
<reference evidence="6 7" key="1">
    <citation type="submission" date="2019-12" db="EMBL/GenBank/DDBJ databases">
        <title>Maritimibacter sp. nov. sp. isolated from sea sand.</title>
        <authorList>
            <person name="Kim J."/>
            <person name="Jeong S.E."/>
            <person name="Jung H.S."/>
            <person name="Jeon C.O."/>
        </authorList>
    </citation>
    <scope>NUCLEOTIDE SEQUENCE [LARGE SCALE GENOMIC DNA]</scope>
    <source>
        <strain evidence="6 7">DP07</strain>
    </source>
</reference>
<keyword evidence="2" id="KW-0805">Transcription regulation</keyword>
<evidence type="ECO:0000259" key="5">
    <source>
        <dbReference type="PROSITE" id="PS50931"/>
    </source>
</evidence>
<accession>A0A845M7H3</accession>
<dbReference type="Gene3D" id="1.10.10.10">
    <property type="entry name" value="Winged helix-like DNA-binding domain superfamily/Winged helix DNA-binding domain"/>
    <property type="match status" value="1"/>
</dbReference>
<name>A0A845M7H3_9RHOB</name>
<keyword evidence="3" id="KW-0238">DNA-binding</keyword>
<gene>
    <name evidence="6" type="ORF">GQE99_19765</name>
</gene>
<dbReference type="InterPro" id="IPR005119">
    <property type="entry name" value="LysR_subst-bd"/>
</dbReference>
<dbReference type="Proteomes" id="UP000467322">
    <property type="component" value="Unassembled WGS sequence"/>
</dbReference>
<keyword evidence="4" id="KW-0804">Transcription</keyword>
<evidence type="ECO:0000313" key="6">
    <source>
        <dbReference type="EMBL" id="MZR15262.1"/>
    </source>
</evidence>
<evidence type="ECO:0000256" key="4">
    <source>
        <dbReference type="ARBA" id="ARBA00023163"/>
    </source>
</evidence>
<dbReference type="PANTHER" id="PTHR30537:SF79">
    <property type="entry name" value="TRANSCRIPTIONAL REGULATOR-RELATED"/>
    <property type="match status" value="1"/>
</dbReference>
<dbReference type="GO" id="GO:0043565">
    <property type="term" value="F:sequence-specific DNA binding"/>
    <property type="evidence" value="ECO:0007669"/>
    <property type="project" value="TreeGrafter"/>
</dbReference>
<dbReference type="Gene3D" id="3.40.190.10">
    <property type="entry name" value="Periplasmic binding protein-like II"/>
    <property type="match status" value="2"/>
</dbReference>
<dbReference type="Pfam" id="PF00126">
    <property type="entry name" value="HTH_1"/>
    <property type="match status" value="1"/>
</dbReference>
<dbReference type="EMBL" id="WTUX01000022">
    <property type="protein sequence ID" value="MZR15262.1"/>
    <property type="molecule type" value="Genomic_DNA"/>
</dbReference>
<dbReference type="GO" id="GO:0006351">
    <property type="term" value="P:DNA-templated transcription"/>
    <property type="evidence" value="ECO:0007669"/>
    <property type="project" value="TreeGrafter"/>
</dbReference>
<feature type="domain" description="HTH lysR-type" evidence="5">
    <location>
        <begin position="7"/>
        <end position="64"/>
    </location>
</feature>
<dbReference type="InterPro" id="IPR000847">
    <property type="entry name" value="LysR_HTH_N"/>
</dbReference>
<dbReference type="InterPro" id="IPR036390">
    <property type="entry name" value="WH_DNA-bd_sf"/>
</dbReference>
<sequence>MHNLNRVHLSGLKAIEAVARLGTLARAADELQVSPGAVSQRIAKAEGALGVVLFERRPGGMAPTSAGAAMAGLLTSGFGQLSAAVGEAVRDRRASLVVSVAPIFAARWLVQRLPRFSGKHPEIRVRIDSAVGLVDPNTSDVDLCLRVGKGPYPDVRAERLFAHRVMPVCAPEMAERLRTPADLAHVPIIRDLNSAIDWNTWLAPEGLDASILGPGPEFSDGSLCFDAAMGGAGVFLAWETLDLQAMAAGRVVAPFARRAPTGQSYWLVSARDRSPGDAQRYFMRWMKDELRADGIAVG</sequence>
<dbReference type="GO" id="GO:0003700">
    <property type="term" value="F:DNA-binding transcription factor activity"/>
    <property type="evidence" value="ECO:0007669"/>
    <property type="project" value="InterPro"/>
</dbReference>
<dbReference type="PROSITE" id="PS50931">
    <property type="entry name" value="HTH_LYSR"/>
    <property type="match status" value="1"/>
</dbReference>
<keyword evidence="7" id="KW-1185">Reference proteome</keyword>
<dbReference type="AlphaFoldDB" id="A0A845M7H3"/>
<organism evidence="6 7">
    <name type="scientific">Maritimibacter harenae</name>
    <dbReference type="NCBI Taxonomy" id="2606218"/>
    <lineage>
        <taxon>Bacteria</taxon>
        <taxon>Pseudomonadati</taxon>
        <taxon>Pseudomonadota</taxon>
        <taxon>Alphaproteobacteria</taxon>
        <taxon>Rhodobacterales</taxon>
        <taxon>Roseobacteraceae</taxon>
        <taxon>Maritimibacter</taxon>
    </lineage>
</organism>
<proteinExistence type="inferred from homology"/>
<evidence type="ECO:0000256" key="1">
    <source>
        <dbReference type="ARBA" id="ARBA00009437"/>
    </source>
</evidence>
<dbReference type="SUPFAM" id="SSF53850">
    <property type="entry name" value="Periplasmic binding protein-like II"/>
    <property type="match status" value="1"/>
</dbReference>
<dbReference type="InterPro" id="IPR036388">
    <property type="entry name" value="WH-like_DNA-bd_sf"/>
</dbReference>
<dbReference type="InterPro" id="IPR058163">
    <property type="entry name" value="LysR-type_TF_proteobact-type"/>
</dbReference>
<dbReference type="PANTHER" id="PTHR30537">
    <property type="entry name" value="HTH-TYPE TRANSCRIPTIONAL REGULATOR"/>
    <property type="match status" value="1"/>
</dbReference>